<protein>
    <submittedName>
        <fullName evidence="1">Uncharacterized protein</fullName>
    </submittedName>
</protein>
<gene>
    <name evidence="1" type="ORF">Tci_928062</name>
</gene>
<reference evidence="1" key="1">
    <citation type="journal article" date="2019" name="Sci. Rep.">
        <title>Draft genome of Tanacetum cinerariifolium, the natural source of mosquito coil.</title>
        <authorList>
            <person name="Yamashiro T."/>
            <person name="Shiraishi A."/>
            <person name="Satake H."/>
            <person name="Nakayama K."/>
        </authorList>
    </citation>
    <scope>NUCLEOTIDE SEQUENCE</scope>
</reference>
<accession>A0A699XAA9</accession>
<comment type="caution">
    <text evidence="1">The sequence shown here is derived from an EMBL/GenBank/DDBJ whole genome shotgun (WGS) entry which is preliminary data.</text>
</comment>
<feature type="non-terminal residue" evidence="1">
    <location>
        <position position="1"/>
    </location>
</feature>
<name>A0A699XAA9_TANCI</name>
<dbReference type="EMBL" id="BKCJ011825311">
    <property type="protein sequence ID" value="GFD56093.1"/>
    <property type="molecule type" value="Genomic_DNA"/>
</dbReference>
<feature type="non-terminal residue" evidence="1">
    <location>
        <position position="91"/>
    </location>
</feature>
<dbReference type="AlphaFoldDB" id="A0A699XAA9"/>
<sequence length="91" mass="10399">ERLLACPEIRGRDRDRVVQPHDVPHAWDRFCGGFVLEVAQRAARNRAGPRGRDQHAGHLQVDGELRGAVDLVRRVQTLRGFAQQLERVDRL</sequence>
<organism evidence="1">
    <name type="scientific">Tanacetum cinerariifolium</name>
    <name type="common">Dalmatian daisy</name>
    <name type="synonym">Chrysanthemum cinerariifolium</name>
    <dbReference type="NCBI Taxonomy" id="118510"/>
    <lineage>
        <taxon>Eukaryota</taxon>
        <taxon>Viridiplantae</taxon>
        <taxon>Streptophyta</taxon>
        <taxon>Embryophyta</taxon>
        <taxon>Tracheophyta</taxon>
        <taxon>Spermatophyta</taxon>
        <taxon>Magnoliopsida</taxon>
        <taxon>eudicotyledons</taxon>
        <taxon>Gunneridae</taxon>
        <taxon>Pentapetalae</taxon>
        <taxon>asterids</taxon>
        <taxon>campanulids</taxon>
        <taxon>Asterales</taxon>
        <taxon>Asteraceae</taxon>
        <taxon>Asteroideae</taxon>
        <taxon>Anthemideae</taxon>
        <taxon>Anthemidinae</taxon>
        <taxon>Tanacetum</taxon>
    </lineage>
</organism>
<proteinExistence type="predicted"/>
<evidence type="ECO:0000313" key="1">
    <source>
        <dbReference type="EMBL" id="GFD56093.1"/>
    </source>
</evidence>